<feature type="compositionally biased region" description="Basic residues" evidence="1">
    <location>
        <begin position="646"/>
        <end position="662"/>
    </location>
</feature>
<feature type="compositionally biased region" description="Polar residues" evidence="1">
    <location>
        <begin position="77"/>
        <end position="90"/>
    </location>
</feature>
<feature type="region of interest" description="Disordered" evidence="1">
    <location>
        <begin position="383"/>
        <end position="411"/>
    </location>
</feature>
<feature type="region of interest" description="Disordered" evidence="1">
    <location>
        <begin position="248"/>
        <end position="350"/>
    </location>
</feature>
<protein>
    <submittedName>
        <fullName evidence="2">Uncharacterized protein</fullName>
    </submittedName>
</protein>
<feature type="region of interest" description="Disordered" evidence="1">
    <location>
        <begin position="731"/>
        <end position="773"/>
    </location>
</feature>
<feature type="region of interest" description="Disordered" evidence="1">
    <location>
        <begin position="199"/>
        <end position="231"/>
    </location>
</feature>
<dbReference type="Proteomes" id="UP001295684">
    <property type="component" value="Unassembled WGS sequence"/>
</dbReference>
<keyword evidence="3" id="KW-1185">Reference proteome</keyword>
<gene>
    <name evidence="2" type="ORF">ECRASSUSDP1_LOCUS26432</name>
</gene>
<feature type="compositionally biased region" description="Basic and acidic residues" evidence="1">
    <location>
        <begin position="386"/>
        <end position="404"/>
    </location>
</feature>
<feature type="compositionally biased region" description="Acidic residues" evidence="1">
    <location>
        <begin position="105"/>
        <end position="115"/>
    </location>
</feature>
<evidence type="ECO:0000313" key="3">
    <source>
        <dbReference type="Proteomes" id="UP001295684"/>
    </source>
</evidence>
<proteinExistence type="predicted"/>
<feature type="compositionally biased region" description="Basic residues" evidence="1">
    <location>
        <begin position="311"/>
        <end position="321"/>
    </location>
</feature>
<feature type="compositionally biased region" description="Basic residues" evidence="1">
    <location>
        <begin position="622"/>
        <end position="632"/>
    </location>
</feature>
<evidence type="ECO:0000256" key="1">
    <source>
        <dbReference type="SAM" id="MobiDB-lite"/>
    </source>
</evidence>
<feature type="region of interest" description="Disordered" evidence="1">
    <location>
        <begin position="606"/>
        <end position="667"/>
    </location>
</feature>
<comment type="caution">
    <text evidence="2">The sequence shown here is derived from an EMBL/GenBank/DDBJ whole genome shotgun (WGS) entry which is preliminary data.</text>
</comment>
<feature type="compositionally biased region" description="Acidic residues" evidence="1">
    <location>
        <begin position="219"/>
        <end position="231"/>
    </location>
</feature>
<feature type="compositionally biased region" description="Polar residues" evidence="1">
    <location>
        <begin position="732"/>
        <end position="749"/>
    </location>
</feature>
<accession>A0AAD2D8L7</accession>
<feature type="compositionally biased region" description="Polar residues" evidence="1">
    <location>
        <begin position="53"/>
        <end position="70"/>
    </location>
</feature>
<feature type="compositionally biased region" description="Basic and acidic residues" evidence="1">
    <location>
        <begin position="91"/>
        <end position="104"/>
    </location>
</feature>
<organism evidence="2 3">
    <name type="scientific">Euplotes crassus</name>
    <dbReference type="NCBI Taxonomy" id="5936"/>
    <lineage>
        <taxon>Eukaryota</taxon>
        <taxon>Sar</taxon>
        <taxon>Alveolata</taxon>
        <taxon>Ciliophora</taxon>
        <taxon>Intramacronucleata</taxon>
        <taxon>Spirotrichea</taxon>
        <taxon>Hypotrichia</taxon>
        <taxon>Euplotida</taxon>
        <taxon>Euplotidae</taxon>
        <taxon>Moneuplotes</taxon>
    </lineage>
</organism>
<feature type="region of interest" description="Disordered" evidence="1">
    <location>
        <begin position="1"/>
        <end position="147"/>
    </location>
</feature>
<dbReference type="EMBL" id="CAMPGE010027243">
    <property type="protein sequence ID" value="CAI2384892.1"/>
    <property type="molecule type" value="Genomic_DNA"/>
</dbReference>
<feature type="compositionally biased region" description="Basic residues" evidence="1">
    <location>
        <begin position="287"/>
        <end position="298"/>
    </location>
</feature>
<evidence type="ECO:0000313" key="2">
    <source>
        <dbReference type="EMBL" id="CAI2384892.1"/>
    </source>
</evidence>
<reference evidence="2" key="1">
    <citation type="submission" date="2023-07" db="EMBL/GenBank/DDBJ databases">
        <authorList>
            <consortium name="AG Swart"/>
            <person name="Singh M."/>
            <person name="Singh A."/>
            <person name="Seah K."/>
            <person name="Emmerich C."/>
        </authorList>
    </citation>
    <scope>NUCLEOTIDE SEQUENCE</scope>
    <source>
        <strain evidence="2">DP1</strain>
    </source>
</reference>
<name>A0AAD2D8L7_EUPCR</name>
<dbReference type="AlphaFoldDB" id="A0AAD2D8L7"/>
<feature type="region of interest" description="Disordered" evidence="1">
    <location>
        <begin position="163"/>
        <end position="186"/>
    </location>
</feature>
<sequence length="773" mass="89291">MDGFDFEDSLGSLGESDNDQPQEPLPKKSNLKDMFSDDSEPPKTLNGKAPSFSPEQAKTSGNYHSNNSVSPVKKENSGSNSYMQPTNVTHNKPDKSESEIKSEIDDYEDDFDDFESDNKPDDLPVKTIKNQPKKFESPNGLFAKPKLEGVPSLRSSVHDTVAKTIRGNKAPPAPENTAKFTPFEEKKNDFFDRRAKPVVQSMTKDHVQPKKNVFALDSDKDDSDDYDDDFDLQEDNINKVADNILTNIKSPQAEQKTPAPSLHNRAKFIPVKPQKIQSKTYEEKKTKSVPRKSRRHQASKTEANPQIPKTVPKKKPARQTRVKTERKTPKKALKSTPISKTPVEKPSVNPVAMQRLMNSNTDLLQEIHELSKQVDLRMVSMHRKEKQAPVDEVELNKTNKEKMKERAKKIKRMKKEISDMYSELESTYKNNKLTEMENELRQQKKLMHKQENQMKDYNKAIKRMIHLTKPKDQSEFTGDVESHYEQAKTKLRDLKEKYRSIDIKLKSKHLEVETMKNKTKFIKDLIHEKKRLESASGMKHNAKQEDVDEVAQNIENLEEKRTSQLKHFRSVIQNQEKDIKWVKKIIKKCKKEIKKKEDERRKVQLNIQQLKRHANKSSMGSAKKKPKSVHRKPLYETPSKPLKNPIQKRKVAKSINRKKRGNHNADFSVLKSSDNLETSIESKKVKNVFKDITLEMKPEEDYPSEFEDDSISVAHSKQEIKNIMARHELPQANKTQETSQMSNITQTSPPLQPQKIDAPKRSSKPNFMMKRKF</sequence>